<evidence type="ECO:0000256" key="3">
    <source>
        <dbReference type="PROSITE-ProRule" id="PRU00023"/>
    </source>
</evidence>
<dbReference type="PROSITE" id="PS50088">
    <property type="entry name" value="ANK_REPEAT"/>
    <property type="match status" value="1"/>
</dbReference>
<evidence type="ECO:0000313" key="5">
    <source>
        <dbReference type="RefSeq" id="XP_050940318.1"/>
    </source>
</evidence>
<dbReference type="InterPro" id="IPR036770">
    <property type="entry name" value="Ankyrin_rpt-contain_sf"/>
</dbReference>
<protein>
    <submittedName>
        <fullName evidence="5">Uncharacterized protein LOC127149128</fullName>
    </submittedName>
</protein>
<dbReference type="Proteomes" id="UP001652600">
    <property type="component" value="Chromosome 4"/>
</dbReference>
<dbReference type="Pfam" id="PF00023">
    <property type="entry name" value="Ank"/>
    <property type="match status" value="1"/>
</dbReference>
<dbReference type="PANTHER" id="PTHR24186:SF38">
    <property type="entry name" value="ANKYRIN REPEAT FAMILY PROTEIN"/>
    <property type="match status" value="1"/>
</dbReference>
<reference evidence="5" key="1">
    <citation type="submission" date="2025-08" db="UniProtKB">
        <authorList>
            <consortium name="RefSeq"/>
        </authorList>
    </citation>
    <scope>IDENTIFICATION</scope>
    <source>
        <tissue evidence="5">Stem</tissue>
    </source>
</reference>
<name>A0ABM3KRB9_CUCME</name>
<dbReference type="PANTHER" id="PTHR24186">
    <property type="entry name" value="PROTEIN PHOSPHATASE 1 REGULATORY SUBUNIT"/>
    <property type="match status" value="1"/>
</dbReference>
<evidence type="ECO:0000256" key="1">
    <source>
        <dbReference type="ARBA" id="ARBA00022737"/>
    </source>
</evidence>
<dbReference type="PROSITE" id="PS50297">
    <property type="entry name" value="ANK_REP_REGION"/>
    <property type="match status" value="1"/>
</dbReference>
<evidence type="ECO:0000256" key="2">
    <source>
        <dbReference type="ARBA" id="ARBA00023043"/>
    </source>
</evidence>
<keyword evidence="1" id="KW-0677">Repeat</keyword>
<gene>
    <name evidence="5" type="primary">LOC127149128</name>
</gene>
<keyword evidence="4" id="KW-1185">Reference proteome</keyword>
<accession>A0ABM3KRB9</accession>
<keyword evidence="2 3" id="KW-0040">ANK repeat</keyword>
<dbReference type="InterPro" id="IPR002110">
    <property type="entry name" value="Ankyrin_rpt"/>
</dbReference>
<dbReference type="GeneID" id="127149128"/>
<sequence>MNLNELRTPTSRRHGYEEFGKDTIRKCPEMVEVVNQKGETPFYEACKQGQADVLLLLLDIDPTPSFELCHQNQSPMFVACINGFLDVVKVFLNHRQRLQILQERYGSLDSACFLQVASRGHLELLAKFPTLSNKDNGNSALHLACLSGHSEV</sequence>
<organism evidence="4 5">
    <name type="scientific">Cucumis melo</name>
    <name type="common">Muskmelon</name>
    <dbReference type="NCBI Taxonomy" id="3656"/>
    <lineage>
        <taxon>Eukaryota</taxon>
        <taxon>Viridiplantae</taxon>
        <taxon>Streptophyta</taxon>
        <taxon>Embryophyta</taxon>
        <taxon>Tracheophyta</taxon>
        <taxon>Spermatophyta</taxon>
        <taxon>Magnoliopsida</taxon>
        <taxon>eudicotyledons</taxon>
        <taxon>Gunneridae</taxon>
        <taxon>Pentapetalae</taxon>
        <taxon>rosids</taxon>
        <taxon>fabids</taxon>
        <taxon>Cucurbitales</taxon>
        <taxon>Cucurbitaceae</taxon>
        <taxon>Benincaseae</taxon>
        <taxon>Cucumis</taxon>
    </lineage>
</organism>
<dbReference type="Pfam" id="PF12796">
    <property type="entry name" value="Ank_2"/>
    <property type="match status" value="1"/>
</dbReference>
<dbReference type="RefSeq" id="XP_050940318.1">
    <property type="nucleotide sequence ID" value="XM_051084361.1"/>
</dbReference>
<feature type="repeat" description="ANK" evidence="3">
    <location>
        <begin position="136"/>
        <end position="152"/>
    </location>
</feature>
<evidence type="ECO:0000313" key="4">
    <source>
        <dbReference type="Proteomes" id="UP001652600"/>
    </source>
</evidence>
<dbReference type="Gene3D" id="1.25.40.20">
    <property type="entry name" value="Ankyrin repeat-containing domain"/>
    <property type="match status" value="1"/>
</dbReference>
<dbReference type="SUPFAM" id="SSF48403">
    <property type="entry name" value="Ankyrin repeat"/>
    <property type="match status" value="1"/>
</dbReference>
<proteinExistence type="predicted"/>
<dbReference type="SMART" id="SM00248">
    <property type="entry name" value="ANK"/>
    <property type="match status" value="2"/>
</dbReference>